<dbReference type="PANTHER" id="PTHR31225:SF251">
    <property type="entry name" value="(-)-GERMACRENE D SYNTHASE-LIKE ISOFORM X2"/>
    <property type="match status" value="1"/>
</dbReference>
<dbReference type="SUPFAM" id="SSF48239">
    <property type="entry name" value="Terpenoid cyclases/Protein prenyltransferases"/>
    <property type="match status" value="1"/>
</dbReference>
<evidence type="ECO:0000259" key="4">
    <source>
        <dbReference type="Pfam" id="PF03936"/>
    </source>
</evidence>
<dbReference type="SUPFAM" id="SSF48576">
    <property type="entry name" value="Terpenoid synthases"/>
    <property type="match status" value="1"/>
</dbReference>
<dbReference type="InterPro" id="IPR044814">
    <property type="entry name" value="Terpene_cyclase_plant_C1"/>
</dbReference>
<evidence type="ECO:0000313" key="5">
    <source>
        <dbReference type="EMBL" id="AIO10966.1"/>
    </source>
</evidence>
<organism evidence="5">
    <name type="scientific">Liquidambar formosana</name>
    <name type="common">Formosan gum</name>
    <dbReference type="NCBI Taxonomy" id="63359"/>
    <lineage>
        <taxon>Eukaryota</taxon>
        <taxon>Viridiplantae</taxon>
        <taxon>Streptophyta</taxon>
        <taxon>Embryophyta</taxon>
        <taxon>Tracheophyta</taxon>
        <taxon>Spermatophyta</taxon>
        <taxon>Magnoliopsida</taxon>
        <taxon>eudicotyledons</taxon>
        <taxon>Gunneridae</taxon>
        <taxon>Pentapetalae</taxon>
        <taxon>Saxifragales</taxon>
        <taxon>Altingiaceae</taxon>
        <taxon>Liquidambar</taxon>
    </lineage>
</organism>
<feature type="domain" description="Terpene synthase metal-binding" evidence="4">
    <location>
        <begin position="265"/>
        <end position="504"/>
    </location>
</feature>
<dbReference type="Pfam" id="PF03936">
    <property type="entry name" value="Terpene_synth_C"/>
    <property type="match status" value="1"/>
</dbReference>
<dbReference type="Gene3D" id="1.50.10.130">
    <property type="entry name" value="Terpene synthase, N-terminal domain"/>
    <property type="match status" value="1"/>
</dbReference>
<reference evidence="5" key="1">
    <citation type="submission" date="2013-11" db="EMBL/GenBank/DDBJ databases">
        <title>Identification and characterization of five terpene synthases from Liquidambar formosana.</title>
        <authorList>
            <person name="Chu F.H."/>
            <person name="Wen C.H."/>
            <person name="Lee Y.R."/>
            <person name="Chuang L."/>
        </authorList>
    </citation>
    <scope>NUCLEOTIDE SEQUENCE</scope>
</reference>
<dbReference type="InterPro" id="IPR034741">
    <property type="entry name" value="Terpene_cyclase-like_1_C"/>
</dbReference>
<dbReference type="GO" id="GO:0000287">
    <property type="term" value="F:magnesium ion binding"/>
    <property type="evidence" value="ECO:0007669"/>
    <property type="project" value="InterPro"/>
</dbReference>
<dbReference type="InterPro" id="IPR001906">
    <property type="entry name" value="Terpene_synth_N"/>
</dbReference>
<dbReference type="PANTHER" id="PTHR31225">
    <property type="entry name" value="OS04G0344100 PROTEIN-RELATED"/>
    <property type="match status" value="1"/>
</dbReference>
<evidence type="ECO:0000256" key="2">
    <source>
        <dbReference type="ARBA" id="ARBA00022723"/>
    </source>
</evidence>
<dbReference type="SFLD" id="SFLDG01019">
    <property type="entry name" value="Terpene_Cyclase_Like_1_C_Termi"/>
    <property type="match status" value="1"/>
</dbReference>
<evidence type="ECO:0000313" key="6">
    <source>
        <dbReference type="EMBL" id="AMD82311.1"/>
    </source>
</evidence>
<dbReference type="CDD" id="cd00684">
    <property type="entry name" value="Terpene_cyclase_plant_C1"/>
    <property type="match status" value="1"/>
</dbReference>
<dbReference type="Pfam" id="PF01397">
    <property type="entry name" value="Terpene_synth"/>
    <property type="match status" value="1"/>
</dbReference>
<gene>
    <name evidence="6" type="primary">TPS03</name>
</gene>
<proteinExistence type="evidence at transcript level"/>
<evidence type="ECO:0000259" key="3">
    <source>
        <dbReference type="Pfam" id="PF01397"/>
    </source>
</evidence>
<dbReference type="FunFam" id="1.10.600.10:FF:000007">
    <property type="entry name" value="Isoprene synthase, chloroplastic"/>
    <property type="match status" value="1"/>
</dbReference>
<feature type="domain" description="Terpene synthase N-terminal" evidence="3">
    <location>
        <begin position="32"/>
        <end position="208"/>
    </location>
</feature>
<dbReference type="AlphaFoldDB" id="A0A1L1WGC4"/>
<dbReference type="FunFam" id="1.50.10.130:FF:000001">
    <property type="entry name" value="Isoprene synthase, chloroplastic"/>
    <property type="match status" value="1"/>
</dbReference>
<dbReference type="EMBL" id="KF874663">
    <property type="protein sequence ID" value="AIO10966.1"/>
    <property type="molecule type" value="mRNA"/>
</dbReference>
<comment type="cofactor">
    <cofactor evidence="1">
        <name>Mg(2+)</name>
        <dbReference type="ChEBI" id="CHEBI:18420"/>
    </cofactor>
</comment>
<evidence type="ECO:0000256" key="1">
    <source>
        <dbReference type="ARBA" id="ARBA00001946"/>
    </source>
</evidence>
<protein>
    <submittedName>
        <fullName evidence="6">Alpha, beta-caryophyllene synthase</fullName>
    </submittedName>
    <submittedName>
        <fullName evidence="5">TPS03</fullName>
    </submittedName>
</protein>
<dbReference type="InterPro" id="IPR008949">
    <property type="entry name" value="Isoprenoid_synthase_dom_sf"/>
</dbReference>
<reference evidence="6" key="3">
    <citation type="submission" date="2019-03" db="EMBL/GenBank/DDBJ databases">
        <title>Identification, functional characterization and seasonal expression pattern of five Sesquiterpene synthases in Formosan gum.</title>
        <authorList>
            <person name="Lin Y.-L."/>
            <person name="Hsu L.-R."/>
        </authorList>
    </citation>
    <scope>NUCLEOTIDE SEQUENCE</scope>
</reference>
<sequence length="561" mass="64544">MDVSSSPSFTCIPKGGTHEVIRRSANYHPSTWGDCFTVSIPGTKKPDLEVETRITLLKNEVQTMLRDAASKPSLEEMILIDALQRLGVAYHFENEIEEAIMSIYNTHGKYESDVDDDLYVVALRFRLLRQKGFSVSCDVFKKFTDKNGEFNASFTDDVRAIPGLYEASHLRVQGEDVLEEALKFSSEHLNSMLAHLSSPLAEQVKHSLEIPFHKSMPRLEARHYISIYEADVTRIELLLELAKLDFNYLQTLHQREIGDISRWWKEIDFATKLPFARDRLVECYFWILGVYFEPKYSMIRSFMTKMIAIASVIDDIYDVYGTLEELKLFTDAIERWEVADAEDLPEYMKVCFLALLNVVREIEEKLAIEGRSYRLYYAKEAMKILVRAYFIEANWFHTGYMPTFEEFLGVSIRSSGYPMLVVQSLLGIGEAATKEAFDWAITIPKIVRSTALVARLIDDIHTYKDEQERGDSPSGVHCYMKDYGVSEQEACKKIKEMVEIAWKDINEEIQKPNRLDLQLLLPSLNLARMMEVLYQDGDGYTNSTGRTKERIASLLTDPIPM</sequence>
<name>A0A1L1WGC4_LIQFO</name>
<dbReference type="Gene3D" id="1.10.600.10">
    <property type="entry name" value="Farnesyl Diphosphate Synthase"/>
    <property type="match status" value="1"/>
</dbReference>
<accession>A0A1L1WGC4</accession>
<keyword evidence="2" id="KW-0479">Metal-binding</keyword>
<dbReference type="SFLD" id="SFLDS00005">
    <property type="entry name" value="Isoprenoid_Synthase_Type_I"/>
    <property type="match status" value="1"/>
</dbReference>
<dbReference type="InterPro" id="IPR005630">
    <property type="entry name" value="Terpene_synthase_metal-bd"/>
</dbReference>
<dbReference type="EMBL" id="KP976405">
    <property type="protein sequence ID" value="AMD82311.1"/>
    <property type="molecule type" value="mRNA"/>
</dbReference>
<dbReference type="InterPro" id="IPR036965">
    <property type="entry name" value="Terpene_synth_N_sf"/>
</dbReference>
<dbReference type="InterPro" id="IPR050148">
    <property type="entry name" value="Terpene_synthase-like"/>
</dbReference>
<dbReference type="GO" id="GO:0016102">
    <property type="term" value="P:diterpenoid biosynthetic process"/>
    <property type="evidence" value="ECO:0007669"/>
    <property type="project" value="InterPro"/>
</dbReference>
<dbReference type="InterPro" id="IPR008930">
    <property type="entry name" value="Terpenoid_cyclase/PrenylTrfase"/>
</dbReference>
<dbReference type="GO" id="GO:0010333">
    <property type="term" value="F:terpene synthase activity"/>
    <property type="evidence" value="ECO:0007669"/>
    <property type="project" value="InterPro"/>
</dbReference>
<reference evidence="6" key="2">
    <citation type="submission" date="2015-03" db="EMBL/GenBank/DDBJ databases">
        <authorList>
            <person name="Chuang L."/>
            <person name="Wen C.-H."/>
            <person name="Lee Y.-R."/>
            <person name="Chu F.-H."/>
        </authorList>
    </citation>
    <scope>NUCLEOTIDE SEQUENCE</scope>
</reference>